<keyword evidence="2" id="KW-1185">Reference proteome</keyword>
<dbReference type="RefSeq" id="WP_222611175.1">
    <property type="nucleotide sequence ID" value="NZ_JACOFZ010000002.1"/>
</dbReference>
<dbReference type="EMBL" id="JACOFZ010000002">
    <property type="protein sequence ID" value="MBC3881344.1"/>
    <property type="molecule type" value="Genomic_DNA"/>
</dbReference>
<dbReference type="AlphaFoldDB" id="A0A923HL23"/>
<accession>A0A923HL23</accession>
<dbReference type="Proteomes" id="UP000627446">
    <property type="component" value="Unassembled WGS sequence"/>
</dbReference>
<proteinExistence type="predicted"/>
<organism evidence="1 2">
    <name type="scientific">Undibacterium nitidum</name>
    <dbReference type="NCBI Taxonomy" id="2762298"/>
    <lineage>
        <taxon>Bacteria</taxon>
        <taxon>Pseudomonadati</taxon>
        <taxon>Pseudomonadota</taxon>
        <taxon>Betaproteobacteria</taxon>
        <taxon>Burkholderiales</taxon>
        <taxon>Oxalobacteraceae</taxon>
        <taxon>Undibacterium</taxon>
    </lineage>
</organism>
<sequence>MTKARKSKLKHIVTQHPSKTTTLHQATATMWWLVTVRHPLIQVGTQDQAAAA</sequence>
<protein>
    <submittedName>
        <fullName evidence="1">Uncharacterized protein</fullName>
    </submittedName>
</protein>
<gene>
    <name evidence="1" type="ORF">H8K36_08180</name>
</gene>
<comment type="caution">
    <text evidence="1">The sequence shown here is derived from an EMBL/GenBank/DDBJ whole genome shotgun (WGS) entry which is preliminary data.</text>
</comment>
<reference evidence="1" key="1">
    <citation type="submission" date="2020-08" db="EMBL/GenBank/DDBJ databases">
        <title>Novel species isolated from subtropical streams in China.</title>
        <authorList>
            <person name="Lu H."/>
        </authorList>
    </citation>
    <scope>NUCLEOTIDE SEQUENCE</scope>
    <source>
        <strain evidence="1">LX22W</strain>
    </source>
</reference>
<name>A0A923HL23_9BURK</name>
<evidence type="ECO:0000313" key="2">
    <source>
        <dbReference type="Proteomes" id="UP000627446"/>
    </source>
</evidence>
<evidence type="ECO:0000313" key="1">
    <source>
        <dbReference type="EMBL" id="MBC3881344.1"/>
    </source>
</evidence>